<accession>A0A8J3YI83</accession>
<keyword evidence="1" id="KW-0418">Kinase</keyword>
<dbReference type="GO" id="GO:0004674">
    <property type="term" value="F:protein serine/threonine kinase activity"/>
    <property type="evidence" value="ECO:0007669"/>
    <property type="project" value="UniProtKB-KW"/>
</dbReference>
<feature type="domain" description="Histidine kinase/HSP90-like ATPase" evidence="2">
    <location>
        <begin position="193"/>
        <end position="299"/>
    </location>
</feature>
<reference evidence="4" key="1">
    <citation type="submission" date="2021-01" db="EMBL/GenBank/DDBJ databases">
        <title>Whole genome shotgun sequence of Virgisporangium aliadipatigenens NBRC 105644.</title>
        <authorList>
            <person name="Komaki H."/>
            <person name="Tamura T."/>
        </authorList>
    </citation>
    <scope>NUCLEOTIDE SEQUENCE</scope>
    <source>
        <strain evidence="4">NBRC 105644</strain>
    </source>
</reference>
<evidence type="ECO:0000313" key="5">
    <source>
        <dbReference type="Proteomes" id="UP000619260"/>
    </source>
</evidence>
<dbReference type="EMBL" id="BOPF01000003">
    <property type="protein sequence ID" value="GIJ44423.1"/>
    <property type="molecule type" value="Genomic_DNA"/>
</dbReference>
<dbReference type="NCBIfam" id="NF041045">
    <property type="entry name" value="RsbA_anti_sig"/>
    <property type="match status" value="1"/>
</dbReference>
<protein>
    <recommendedName>
        <fullName evidence="6">Sensor histidine kinase</fullName>
    </recommendedName>
</protein>
<sequence>MIGHRHEAVLFDSDEHLLSVVAPFVRAGTAAGEPVIVAYRARNAALLRAALPAGSPAAFLDGGELYARPAGAIRAYRQLLADHVAAGAPRIRLVGELDPSVFGAMWHWWARYESAVNYAFDEFPVSTLCCYDTRTAPEHVVADICRCHPTVHGSGTADYTPPDVFLRQPGAAPDDPLRGGTPVLDLADPSPAGARHAVRDAALAHLGETDLENLVLSVSEAVTNASKYGQPPVRVRCWAGGERALVAVTDGGAGPKDPYAGLLPMVSGEPGGLGLWITFQSCANVVLARDGDGFTIWMAVGPAE</sequence>
<evidence type="ECO:0008006" key="6">
    <source>
        <dbReference type="Google" id="ProtNLM"/>
    </source>
</evidence>
<keyword evidence="1" id="KW-0723">Serine/threonine-protein kinase</keyword>
<dbReference type="InterPro" id="IPR003594">
    <property type="entry name" value="HATPase_dom"/>
</dbReference>
<dbReference type="PANTHER" id="PTHR35526:SF3">
    <property type="entry name" value="ANTI-SIGMA-F FACTOR RSBW"/>
    <property type="match status" value="1"/>
</dbReference>
<dbReference type="Gene3D" id="3.30.565.10">
    <property type="entry name" value="Histidine kinase-like ATPase, C-terminal domain"/>
    <property type="match status" value="1"/>
</dbReference>
<keyword evidence="1" id="KW-0808">Transferase</keyword>
<evidence type="ECO:0000259" key="2">
    <source>
        <dbReference type="Pfam" id="PF13581"/>
    </source>
</evidence>
<dbReference type="InterPro" id="IPR025847">
    <property type="entry name" value="MEDS_domain"/>
</dbReference>
<organism evidence="4 5">
    <name type="scientific">Virgisporangium aliadipatigenens</name>
    <dbReference type="NCBI Taxonomy" id="741659"/>
    <lineage>
        <taxon>Bacteria</taxon>
        <taxon>Bacillati</taxon>
        <taxon>Actinomycetota</taxon>
        <taxon>Actinomycetes</taxon>
        <taxon>Micromonosporales</taxon>
        <taxon>Micromonosporaceae</taxon>
        <taxon>Virgisporangium</taxon>
    </lineage>
</organism>
<dbReference type="RefSeq" id="WP_203897965.1">
    <property type="nucleotide sequence ID" value="NZ_BOPF01000003.1"/>
</dbReference>
<dbReference type="SUPFAM" id="SSF55874">
    <property type="entry name" value="ATPase domain of HSP90 chaperone/DNA topoisomerase II/histidine kinase"/>
    <property type="match status" value="1"/>
</dbReference>
<evidence type="ECO:0000313" key="4">
    <source>
        <dbReference type="EMBL" id="GIJ44423.1"/>
    </source>
</evidence>
<dbReference type="InterPro" id="IPR050267">
    <property type="entry name" value="Anti-sigma-factor_SerPK"/>
</dbReference>
<evidence type="ECO:0000259" key="3">
    <source>
        <dbReference type="Pfam" id="PF14417"/>
    </source>
</evidence>
<dbReference type="InterPro" id="IPR036890">
    <property type="entry name" value="HATPase_C_sf"/>
</dbReference>
<name>A0A8J3YI83_9ACTN</name>
<gene>
    <name evidence="4" type="ORF">Val02_13090</name>
</gene>
<dbReference type="InterPro" id="IPR047718">
    <property type="entry name" value="RsbA-like_anti_sig"/>
</dbReference>
<comment type="caution">
    <text evidence="4">The sequence shown here is derived from an EMBL/GenBank/DDBJ whole genome shotgun (WGS) entry which is preliminary data.</text>
</comment>
<feature type="domain" description="MEDS" evidence="3">
    <location>
        <begin position="5"/>
        <end position="149"/>
    </location>
</feature>
<dbReference type="AlphaFoldDB" id="A0A8J3YI83"/>
<dbReference type="PANTHER" id="PTHR35526">
    <property type="entry name" value="ANTI-SIGMA-F FACTOR RSBW-RELATED"/>
    <property type="match status" value="1"/>
</dbReference>
<dbReference type="Pfam" id="PF14417">
    <property type="entry name" value="MEDS"/>
    <property type="match status" value="1"/>
</dbReference>
<proteinExistence type="predicted"/>
<evidence type="ECO:0000256" key="1">
    <source>
        <dbReference type="ARBA" id="ARBA00022527"/>
    </source>
</evidence>
<dbReference type="CDD" id="cd16936">
    <property type="entry name" value="HATPase_RsbW-like"/>
    <property type="match status" value="1"/>
</dbReference>
<dbReference type="Pfam" id="PF13581">
    <property type="entry name" value="HATPase_c_2"/>
    <property type="match status" value="1"/>
</dbReference>
<keyword evidence="5" id="KW-1185">Reference proteome</keyword>
<dbReference type="Proteomes" id="UP000619260">
    <property type="component" value="Unassembled WGS sequence"/>
</dbReference>